<feature type="non-terminal residue" evidence="12">
    <location>
        <position position="1"/>
    </location>
</feature>
<proteinExistence type="predicted"/>
<dbReference type="Pfam" id="PF13206">
    <property type="entry name" value="VSG_B"/>
    <property type="match status" value="1"/>
</dbReference>
<evidence type="ECO:0000256" key="4">
    <source>
        <dbReference type="ARBA" id="ARBA00022622"/>
    </source>
</evidence>
<feature type="coiled-coil region" evidence="9">
    <location>
        <begin position="349"/>
        <end position="390"/>
    </location>
</feature>
<feature type="signal peptide" evidence="10">
    <location>
        <begin position="1"/>
        <end position="21"/>
    </location>
</feature>
<protein>
    <submittedName>
        <fullName evidence="12">Variant surface glycoprotein 3117</fullName>
    </submittedName>
</protein>
<dbReference type="InterPro" id="IPR025932">
    <property type="entry name" value="Trypano_VSG_B_N_dom"/>
</dbReference>
<dbReference type="AlphaFoldDB" id="M4SV25"/>
<dbReference type="VEuPathDB" id="TriTrypDB:Tb427_000446600"/>
<keyword evidence="7" id="KW-0325">Glycoprotein</keyword>
<sequence length="409" mass="42682">MFHFIVLSLVLSAAVCRQSTGAAGDGANAAAFTTLFTVDQLAAADLAGEYTKPADITESLKQIRQIVAATTNRENIRTVPHSLTGSIDEAATEACKTKGEQKSACEQHWKKWHQVKKEAHSVKDATDFKDLTADERKHPLAAITAAELNLIEQEATRLAGQLTDFNDLGNNPKIKAARTALNQTRFGKDVTVFSGVTTGNAPMGGNRGTGCAQPNAGSSIAHDLMCLCATDNSAAGITKPCGFTAACGSGAWEACTDTQQAAAYSAIAAACKNTKAPATTAATLTTVIHGFLSALTANGGGDMAGTGAILLGQQNTNNCGGGSGKTCVDYSKYVADDSSLVDIPWLKQLRTAATQLKEFEKQLAKAEATANKVNSLAQKAEQMYRTAKAQAQLTNSLAPVSTQNCSAKD</sequence>
<keyword evidence="3" id="KW-1003">Cell membrane</keyword>
<keyword evidence="4" id="KW-0336">GPI-anchor</keyword>
<name>M4SV25_9TRYP</name>
<reference evidence="12" key="1">
    <citation type="submission" date="2013-02" db="EMBL/GenBank/DDBJ databases">
        <authorList>
            <person name="Cross G.A.M."/>
            <person name="Kim H.-S."/>
            <person name="Wickstead B."/>
        </authorList>
    </citation>
    <scope>NUCLEOTIDE SEQUENCE</scope>
    <source>
        <strain evidence="12">Lister 427</strain>
    </source>
</reference>
<evidence type="ECO:0000256" key="7">
    <source>
        <dbReference type="ARBA" id="ARBA00023180"/>
    </source>
</evidence>
<dbReference type="EMBL" id="KC611730">
    <property type="protein sequence ID" value="AGH59161.1"/>
    <property type="molecule type" value="Genomic_DNA"/>
</dbReference>
<evidence type="ECO:0000256" key="1">
    <source>
        <dbReference type="ARBA" id="ARBA00002523"/>
    </source>
</evidence>
<feature type="domain" description="Trypanosome variant surface glycoprotein B-type N-terminal" evidence="11">
    <location>
        <begin position="11"/>
        <end position="373"/>
    </location>
</feature>
<evidence type="ECO:0000256" key="5">
    <source>
        <dbReference type="ARBA" id="ARBA00022729"/>
    </source>
</evidence>
<evidence type="ECO:0000256" key="6">
    <source>
        <dbReference type="ARBA" id="ARBA00023136"/>
    </source>
</evidence>
<evidence type="ECO:0000259" key="11">
    <source>
        <dbReference type="Pfam" id="PF13206"/>
    </source>
</evidence>
<organism evidence="12">
    <name type="scientific">Trypanosoma brucei</name>
    <dbReference type="NCBI Taxonomy" id="5691"/>
    <lineage>
        <taxon>Eukaryota</taxon>
        <taxon>Discoba</taxon>
        <taxon>Euglenozoa</taxon>
        <taxon>Kinetoplastea</taxon>
        <taxon>Metakinetoplastina</taxon>
        <taxon>Trypanosomatida</taxon>
        <taxon>Trypanosomatidae</taxon>
        <taxon>Trypanosoma</taxon>
    </lineage>
</organism>
<reference evidence="12" key="2">
    <citation type="journal article" date="2014" name="Mol. Biochem. Parasitol.">
        <title>Capturing the variant surface glycoprotein repertoire (the VSGnome) of Trypanosoma brucei Lister 427.</title>
        <authorList>
            <person name="Cross G.A."/>
            <person name="Kim H.S."/>
            <person name="Wickstead B."/>
        </authorList>
    </citation>
    <scope>NUCLEOTIDE SEQUENCE</scope>
    <source>
        <strain evidence="12">Lister 427</strain>
    </source>
</reference>
<comment type="function">
    <text evidence="1">VSG forms a coat on the surface of the parasite. The trypanosome evades the immune response of the host by expressing a series of antigenically distinct VSGs from an estimated 1000 VSG genes.</text>
</comment>
<evidence type="ECO:0000256" key="3">
    <source>
        <dbReference type="ARBA" id="ARBA00022475"/>
    </source>
</evidence>
<evidence type="ECO:0000256" key="9">
    <source>
        <dbReference type="SAM" id="Coils"/>
    </source>
</evidence>
<dbReference type="GO" id="GO:0005886">
    <property type="term" value="C:plasma membrane"/>
    <property type="evidence" value="ECO:0007669"/>
    <property type="project" value="UniProtKB-SubCell"/>
</dbReference>
<evidence type="ECO:0000313" key="12">
    <source>
        <dbReference type="EMBL" id="AGH59161.1"/>
    </source>
</evidence>
<keyword evidence="5 10" id="KW-0732">Signal</keyword>
<evidence type="ECO:0000256" key="8">
    <source>
        <dbReference type="ARBA" id="ARBA00023288"/>
    </source>
</evidence>
<dbReference type="GO" id="GO:0098552">
    <property type="term" value="C:side of membrane"/>
    <property type="evidence" value="ECO:0007669"/>
    <property type="project" value="UniProtKB-KW"/>
</dbReference>
<feature type="chain" id="PRO_5004058352" evidence="10">
    <location>
        <begin position="22"/>
        <end position="409"/>
    </location>
</feature>
<accession>M4SV25</accession>
<keyword evidence="9" id="KW-0175">Coiled coil</keyword>
<evidence type="ECO:0000256" key="10">
    <source>
        <dbReference type="SAM" id="SignalP"/>
    </source>
</evidence>
<keyword evidence="8" id="KW-0449">Lipoprotein</keyword>
<keyword evidence="6" id="KW-0472">Membrane</keyword>
<evidence type="ECO:0000256" key="2">
    <source>
        <dbReference type="ARBA" id="ARBA00004609"/>
    </source>
</evidence>
<comment type="subcellular location">
    <subcellularLocation>
        <location evidence="2">Cell membrane</location>
        <topology evidence="2">Lipid-anchor</topology>
        <topology evidence="2">GPI-anchor</topology>
    </subcellularLocation>
</comment>